<comment type="caution">
    <text evidence="2">The sequence shown here is derived from an EMBL/GenBank/DDBJ whole genome shotgun (WGS) entry which is preliminary data.</text>
</comment>
<protein>
    <recommendedName>
        <fullName evidence="4">Secreted protein</fullName>
    </recommendedName>
</protein>
<accession>A0A8X6MEX2</accession>
<organism evidence="2 3">
    <name type="scientific">Nephila pilipes</name>
    <name type="common">Giant wood spider</name>
    <name type="synonym">Nephila maculata</name>
    <dbReference type="NCBI Taxonomy" id="299642"/>
    <lineage>
        <taxon>Eukaryota</taxon>
        <taxon>Metazoa</taxon>
        <taxon>Ecdysozoa</taxon>
        <taxon>Arthropoda</taxon>
        <taxon>Chelicerata</taxon>
        <taxon>Arachnida</taxon>
        <taxon>Araneae</taxon>
        <taxon>Araneomorphae</taxon>
        <taxon>Entelegynae</taxon>
        <taxon>Araneoidea</taxon>
        <taxon>Nephilidae</taxon>
        <taxon>Nephila</taxon>
    </lineage>
</organism>
<evidence type="ECO:0008006" key="4">
    <source>
        <dbReference type="Google" id="ProtNLM"/>
    </source>
</evidence>
<name>A0A8X6MEX2_NEPPI</name>
<feature type="signal peptide" evidence="1">
    <location>
        <begin position="1"/>
        <end position="17"/>
    </location>
</feature>
<keyword evidence="1" id="KW-0732">Signal</keyword>
<evidence type="ECO:0000256" key="1">
    <source>
        <dbReference type="SAM" id="SignalP"/>
    </source>
</evidence>
<keyword evidence="3" id="KW-1185">Reference proteome</keyword>
<evidence type="ECO:0000313" key="2">
    <source>
        <dbReference type="EMBL" id="GFS52177.1"/>
    </source>
</evidence>
<dbReference type="EMBL" id="BMAW01091897">
    <property type="protein sequence ID" value="GFS52177.1"/>
    <property type="molecule type" value="Genomic_DNA"/>
</dbReference>
<dbReference type="Proteomes" id="UP000887013">
    <property type="component" value="Unassembled WGS sequence"/>
</dbReference>
<feature type="chain" id="PRO_5036480706" description="Secreted protein" evidence="1">
    <location>
        <begin position="18"/>
        <end position="87"/>
    </location>
</feature>
<dbReference type="AlphaFoldDB" id="A0A8X6MEX2"/>
<proteinExistence type="predicted"/>
<gene>
    <name evidence="2" type="ORF">NPIL_347621</name>
</gene>
<reference evidence="2" key="1">
    <citation type="submission" date="2020-08" db="EMBL/GenBank/DDBJ databases">
        <title>Multicomponent nature underlies the extraordinary mechanical properties of spider dragline silk.</title>
        <authorList>
            <person name="Kono N."/>
            <person name="Nakamura H."/>
            <person name="Mori M."/>
            <person name="Yoshida Y."/>
            <person name="Ohtoshi R."/>
            <person name="Malay A.D."/>
            <person name="Moran D.A.P."/>
            <person name="Tomita M."/>
            <person name="Numata K."/>
            <person name="Arakawa K."/>
        </authorList>
    </citation>
    <scope>NUCLEOTIDE SEQUENCE</scope>
</reference>
<evidence type="ECO:0000313" key="3">
    <source>
        <dbReference type="Proteomes" id="UP000887013"/>
    </source>
</evidence>
<sequence>MYVFLAHVLVSLVRVFGGDTRFLKQTINCEWSLCGPRVSCRHDRHAMPRDPSSHVGGLRTSMTLPNECALKVSLWEGVHCFIYICEL</sequence>